<dbReference type="InterPro" id="IPR013783">
    <property type="entry name" value="Ig-like_fold"/>
</dbReference>
<evidence type="ECO:0000259" key="2">
    <source>
        <dbReference type="PROSITE" id="PS50093"/>
    </source>
</evidence>
<evidence type="ECO:0000313" key="4">
    <source>
        <dbReference type="Proteomes" id="UP000198507"/>
    </source>
</evidence>
<protein>
    <submittedName>
        <fullName evidence="3">PKD domain-containing protein</fullName>
    </submittedName>
</protein>
<reference evidence="4" key="1">
    <citation type="submission" date="2016-10" db="EMBL/GenBank/DDBJ databases">
        <authorList>
            <person name="Varghese N."/>
            <person name="Submissions S."/>
        </authorList>
    </citation>
    <scope>NUCLEOTIDE SEQUENCE [LARGE SCALE GENOMIC DNA]</scope>
    <source>
        <strain evidence="4">DSM 44209</strain>
    </source>
</reference>
<gene>
    <name evidence="3" type="ORF">SAMN04488546_2440</name>
</gene>
<evidence type="ECO:0000313" key="3">
    <source>
        <dbReference type="EMBL" id="SET45918.1"/>
    </source>
</evidence>
<sequence length="1349" mass="135131">MRATRSLVLVVLAALLAVGGLVVGPDRAAAATGDFGHQGPSYAGVSHVPTSDKPQSKLWFAQGSWWADMFDTVSGTWHVFRLDRSTQQWVDTGVQIDDRPNTLADVLWDGTHLYVASHVVSLSSDTSATPSQPGNPARLYRYSWSADRGYTLDAGFPVAITQYSSESLTIDKDSTGTLWATWTQVSAAAGGGYTSAVHVNSTTGSDSSWGTPFVVPVAGSTVSQDDISSVVAFGRNRIGLLWSNQLDGTVYWAVHDDGTSRTSWRGSPAVRGNKQADDHLNIKAVQADTSGRVFAVVKTSLDGEPTAVPTDPQIRLLSFKPGTGAWSATTVGTLADCHTRPLLILDEQHQTVHVLATAPTSGGCPFAGAPGTIYDKTAPMADPVFAAGRGTPVIRDVASATMNDVTGTKQSVTSASGIVVLASNKATQRYWHADLAAQPAAPVAPVASFTTSTTSGAAPLPVQFTDTSSGAPTSWTWDFGDGTTATTQSPAHTYAAPGTYTVRLTATNATGSSTPATATVAVTAAATASGVVTAGASTTAAATTAGTEVTIPLPAGVTAGTVLVAQVTADGAPTMAGVPSGWTALLTRPLALGSGARVFAYHRVVGDPATEPATATWTLSAAQRWGGGMTAFEGADPAAPFDTPLSTAVDTTYAATQLTVPGPTTVTDGALLVGGLGLDNLTTGVTPPGAWTEAWESTGGQVSEMASRQTSAPGPAGDLTWTLSRATAAGGWARALRPRPAPPTASFTTSATEGQAPLAVQFTDTSTGAPTSWTWDLGDGTTAGTQNPAHTYTAPGTYTVRLTATNALGDSAPATATVTVTAPPPPRPAGITVGASTTAVGLTATTAVAVPRPAGVATGDVLVAQITANGAPAMASAPAGWTAVVSPIAVHTGARVFAYSHVVTDAAAEPASYTWQLSAAQKWNAGMTAFSGVDTTTPFDTAASTAVQTGYTTASLAVPGVTTTTAGAMLVGGVGLDSSETAVTPPSGWTEAWDSNGAQVSELASRAVATPGATGSATWTLGKGTSSGGWLRALRPASGPPAPPPGPVAPTASFTTSATGGPAPLAVQFTDTSTGAPTSWTWDLGDGTTAGTQNPAHTYTAPGTYTVTLTAANATGTSAPATATITVTDTGTPPPPAGGAVTAGPSGTAVSLTAVPDVTVPRPAGIADGDVLIAQVTTDNAPTVSSAPAGWTPVLTGPVSIGGGARVFVYSHVVTSAAAEPASYTWRLSAAQKWGAVVGSFRGVDPTAPLDTAPVTAVDRTFTASSLTLPGVTTVTPGAMLVGGIGLDSSAAGIEPPAGWTELGESSGAQAAELASRATATAGPSGSATWRLPKATAVGGWLVALRPAA</sequence>
<dbReference type="InterPro" id="IPR000601">
    <property type="entry name" value="PKD_dom"/>
</dbReference>
<dbReference type="InterPro" id="IPR022409">
    <property type="entry name" value="PKD/Chitinase_dom"/>
</dbReference>
<dbReference type="SMART" id="SM00089">
    <property type="entry name" value="PKD"/>
    <property type="match status" value="3"/>
</dbReference>
<feature type="domain" description="PKD" evidence="2">
    <location>
        <begin position="445"/>
        <end position="529"/>
    </location>
</feature>
<dbReference type="Pfam" id="PF18911">
    <property type="entry name" value="PKD_4"/>
    <property type="match status" value="3"/>
</dbReference>
<feature type="region of interest" description="Disordered" evidence="1">
    <location>
        <begin position="1009"/>
        <end position="1096"/>
    </location>
</feature>
<dbReference type="PANTHER" id="PTHR36842">
    <property type="entry name" value="PROTEIN TOLB HOMOLOG"/>
    <property type="match status" value="1"/>
</dbReference>
<feature type="compositionally biased region" description="Pro residues" evidence="1">
    <location>
        <begin position="1038"/>
        <end position="1048"/>
    </location>
</feature>
<feature type="domain" description="PKD" evidence="2">
    <location>
        <begin position="743"/>
        <end position="823"/>
    </location>
</feature>
<evidence type="ECO:0000256" key="1">
    <source>
        <dbReference type="SAM" id="MobiDB-lite"/>
    </source>
</evidence>
<dbReference type="Gene3D" id="2.60.40.10">
    <property type="entry name" value="Immunoglobulins"/>
    <property type="match status" value="3"/>
</dbReference>
<dbReference type="PANTHER" id="PTHR36842:SF1">
    <property type="entry name" value="PROTEIN TOLB"/>
    <property type="match status" value="1"/>
</dbReference>
<feature type="domain" description="PKD" evidence="2">
    <location>
        <begin position="1050"/>
        <end position="1128"/>
    </location>
</feature>
<name>A0A1I0EKD3_9ACTN</name>
<dbReference type="InterPro" id="IPR035986">
    <property type="entry name" value="PKD_dom_sf"/>
</dbReference>
<feature type="compositionally biased region" description="Polar residues" evidence="1">
    <location>
        <begin position="1069"/>
        <end position="1081"/>
    </location>
</feature>
<accession>A0A1I0EKD3</accession>
<organism evidence="3 4">
    <name type="scientific">Geodermatophilus poikilotrophus</name>
    <dbReference type="NCBI Taxonomy" id="1333667"/>
    <lineage>
        <taxon>Bacteria</taxon>
        <taxon>Bacillati</taxon>
        <taxon>Actinomycetota</taxon>
        <taxon>Actinomycetes</taxon>
        <taxon>Geodermatophilales</taxon>
        <taxon>Geodermatophilaceae</taxon>
        <taxon>Geodermatophilus</taxon>
    </lineage>
</organism>
<dbReference type="FunFam" id="2.60.40.10:FF:000270">
    <property type="entry name" value="Cell surface protein"/>
    <property type="match status" value="3"/>
</dbReference>
<dbReference type="SUPFAM" id="SSF49299">
    <property type="entry name" value="PKD domain"/>
    <property type="match status" value="3"/>
</dbReference>
<dbReference type="Proteomes" id="UP000198507">
    <property type="component" value="Unassembled WGS sequence"/>
</dbReference>
<dbReference type="CDD" id="cd00146">
    <property type="entry name" value="PKD"/>
    <property type="match status" value="3"/>
</dbReference>
<dbReference type="EMBL" id="FOIE01000005">
    <property type="protein sequence ID" value="SET45918.1"/>
    <property type="molecule type" value="Genomic_DNA"/>
</dbReference>
<dbReference type="PROSITE" id="PS50093">
    <property type="entry name" value="PKD"/>
    <property type="match status" value="3"/>
</dbReference>
<proteinExistence type="predicted"/>
<dbReference type="GO" id="GO:0005975">
    <property type="term" value="P:carbohydrate metabolic process"/>
    <property type="evidence" value="ECO:0007669"/>
    <property type="project" value="UniProtKB-ARBA"/>
</dbReference>
<keyword evidence="4" id="KW-1185">Reference proteome</keyword>
<dbReference type="RefSeq" id="WP_091444371.1">
    <property type="nucleotide sequence ID" value="NZ_FOIE01000005.1"/>
</dbReference>